<dbReference type="GO" id="GO:0005886">
    <property type="term" value="C:plasma membrane"/>
    <property type="evidence" value="ECO:0007669"/>
    <property type="project" value="UniProtKB-SubCell"/>
</dbReference>
<feature type="transmembrane region" description="Helical" evidence="6">
    <location>
        <begin position="91"/>
        <end position="108"/>
    </location>
</feature>
<gene>
    <name evidence="8" type="ordered locus">Tmz1t_3559</name>
</gene>
<dbReference type="PANTHER" id="PTHR43124">
    <property type="entry name" value="PURINE EFFLUX PUMP PBUE"/>
    <property type="match status" value="1"/>
</dbReference>
<evidence type="ECO:0000313" key="8">
    <source>
        <dbReference type="EMBL" id="ACR02153.1"/>
    </source>
</evidence>
<keyword evidence="4 6" id="KW-1133">Transmembrane helix</keyword>
<comment type="subcellular location">
    <subcellularLocation>
        <location evidence="1">Cell membrane</location>
        <topology evidence="1">Multi-pass membrane protein</topology>
    </subcellularLocation>
</comment>
<reference evidence="8 9" key="2">
    <citation type="journal article" date="2012" name="Stand. Genomic Sci.">
        <title>Complete genome sequence of Thauera aminoaromatica strain MZ1T.</title>
        <authorList>
            <person name="Jiang K."/>
            <person name="Sanseverino J."/>
            <person name="Chauhan A."/>
            <person name="Lucas S."/>
            <person name="Copeland A."/>
            <person name="Lapidus A."/>
            <person name="Del Rio T.G."/>
            <person name="Dalin E."/>
            <person name="Tice H."/>
            <person name="Bruce D."/>
            <person name="Goodwin L."/>
            <person name="Pitluck S."/>
            <person name="Sims D."/>
            <person name="Brettin T."/>
            <person name="Detter J.C."/>
            <person name="Han C."/>
            <person name="Chang Y.J."/>
            <person name="Larimer F."/>
            <person name="Land M."/>
            <person name="Hauser L."/>
            <person name="Kyrpides N.C."/>
            <person name="Mikhailova N."/>
            <person name="Moser S."/>
            <person name="Jegier P."/>
            <person name="Close D."/>
            <person name="Debruyn J.M."/>
            <person name="Wang Y."/>
            <person name="Layton A.C."/>
            <person name="Allen M.S."/>
            <person name="Sayler G.S."/>
        </authorList>
    </citation>
    <scope>NUCLEOTIDE SEQUENCE [LARGE SCALE GENOMIC DNA]</scope>
    <source>
        <strain evidence="8 9">MZ1T</strain>
    </source>
</reference>
<evidence type="ECO:0000256" key="1">
    <source>
        <dbReference type="ARBA" id="ARBA00004651"/>
    </source>
</evidence>
<keyword evidence="5 6" id="KW-0472">Membrane</keyword>
<dbReference type="PROSITE" id="PS50850">
    <property type="entry name" value="MFS"/>
    <property type="match status" value="1"/>
</dbReference>
<dbReference type="InterPro" id="IPR036259">
    <property type="entry name" value="MFS_trans_sf"/>
</dbReference>
<evidence type="ECO:0000259" key="7">
    <source>
        <dbReference type="PROSITE" id="PS50850"/>
    </source>
</evidence>
<dbReference type="EMBL" id="CP001281">
    <property type="protein sequence ID" value="ACR02153.1"/>
    <property type="molecule type" value="Genomic_DNA"/>
</dbReference>
<accession>C4KDI7</accession>
<sequence>MSRTEASRNMGGHAPSAAAGVPPAFVVIIAGMVAALHIGKIPPAIPVLRDALGVSLVEAGFLLSMVQMAGMLGGVFIGLAADGFGLRRSVLLGQGVLASASLAGAWATQPGELLVLRAIEGLGFLLVVLPVPSLIRQLVPPSRLALHLGLWGTYMATGTSLVLAGGPALMGVMGWQGLWGLLAMASAAVAAWLAVRVPSDHARRAAAGTPVGAAVAARARWGARLRATLGSAGPWRVAITFSMYSSQWLAVIGFLPSIYAQAGLSGQVAGLLTAFACLANVTGNVAAGRLLHRGVCARHLLYAGFLAMAATTFVAFSPLAAELPVARYLAVVLFSAIGGLIPATLFALAVHVAPDDDTVSTTVGWMQQCSSAGQFLGPPLVAWVAGAVGGWQWTWVITGLASLVGLVLSSRTRYQRA</sequence>
<evidence type="ECO:0000256" key="2">
    <source>
        <dbReference type="ARBA" id="ARBA00022475"/>
    </source>
</evidence>
<dbReference type="CDD" id="cd06174">
    <property type="entry name" value="MFS"/>
    <property type="match status" value="1"/>
</dbReference>
<feature type="transmembrane region" description="Helical" evidence="6">
    <location>
        <begin position="380"/>
        <end position="408"/>
    </location>
</feature>
<dbReference type="Pfam" id="PF07690">
    <property type="entry name" value="MFS_1"/>
    <property type="match status" value="1"/>
</dbReference>
<feature type="transmembrane region" description="Helical" evidence="6">
    <location>
        <begin position="114"/>
        <end position="132"/>
    </location>
</feature>
<feature type="domain" description="Major facilitator superfamily (MFS) profile" evidence="7">
    <location>
        <begin position="23"/>
        <end position="417"/>
    </location>
</feature>
<proteinExistence type="predicted"/>
<name>C4KDI7_THASP</name>
<evidence type="ECO:0000256" key="6">
    <source>
        <dbReference type="SAM" id="Phobius"/>
    </source>
</evidence>
<dbReference type="HOGENOM" id="CLU_001265_63_2_4"/>
<feature type="transmembrane region" description="Helical" evidence="6">
    <location>
        <begin position="59"/>
        <end position="79"/>
    </location>
</feature>
<feature type="transmembrane region" description="Helical" evidence="6">
    <location>
        <begin position="177"/>
        <end position="195"/>
    </location>
</feature>
<dbReference type="Gene3D" id="1.20.1250.20">
    <property type="entry name" value="MFS general substrate transporter like domains"/>
    <property type="match status" value="1"/>
</dbReference>
<dbReference type="SUPFAM" id="SSF103473">
    <property type="entry name" value="MFS general substrate transporter"/>
    <property type="match status" value="1"/>
</dbReference>
<dbReference type="InterPro" id="IPR050189">
    <property type="entry name" value="MFS_Efflux_Transporters"/>
</dbReference>
<feature type="transmembrane region" description="Helical" evidence="6">
    <location>
        <begin position="144"/>
        <end position="165"/>
    </location>
</feature>
<evidence type="ECO:0000256" key="5">
    <source>
        <dbReference type="ARBA" id="ARBA00023136"/>
    </source>
</evidence>
<evidence type="ECO:0000256" key="3">
    <source>
        <dbReference type="ARBA" id="ARBA00022692"/>
    </source>
</evidence>
<dbReference type="GO" id="GO:0022857">
    <property type="term" value="F:transmembrane transporter activity"/>
    <property type="evidence" value="ECO:0007669"/>
    <property type="project" value="InterPro"/>
</dbReference>
<dbReference type="eggNOG" id="COG2807">
    <property type="taxonomic scope" value="Bacteria"/>
</dbReference>
<feature type="transmembrane region" description="Helical" evidence="6">
    <location>
        <begin position="328"/>
        <end position="350"/>
    </location>
</feature>
<reference evidence="9" key="1">
    <citation type="submission" date="2009-05" db="EMBL/GenBank/DDBJ databases">
        <title>Complete sequence of chromosome of Thauera sp. MZ1T.</title>
        <authorList>
            <consortium name="US DOE Joint Genome Institute"/>
            <person name="Lucas S."/>
            <person name="Copeland A."/>
            <person name="Lapidus A."/>
            <person name="Glavina del Rio T."/>
            <person name="Dalin E."/>
            <person name="Tice H."/>
            <person name="Bruce D."/>
            <person name="Goodwin L."/>
            <person name="Pitluck S."/>
            <person name="Sims D."/>
            <person name="Brettin T."/>
            <person name="Detter J.C."/>
            <person name="Han C."/>
            <person name="Larimer F."/>
            <person name="Land M."/>
            <person name="Hauser L."/>
            <person name="Kyrpides N."/>
            <person name="Mikhailova N."/>
            <person name="Sayler G.S."/>
        </authorList>
    </citation>
    <scope>NUCLEOTIDE SEQUENCE [LARGE SCALE GENOMIC DNA]</scope>
    <source>
        <strain evidence="9">MZ1T</strain>
    </source>
</reference>
<keyword evidence="9" id="KW-1185">Reference proteome</keyword>
<dbReference type="STRING" id="85643.Tmz1t_3559"/>
<protein>
    <submittedName>
        <fullName evidence="8">Major facilitator superfamily MFS_1</fullName>
    </submittedName>
</protein>
<dbReference type="Proteomes" id="UP000002186">
    <property type="component" value="Chromosome"/>
</dbReference>
<keyword evidence="3 6" id="KW-0812">Transmembrane</keyword>
<dbReference type="AlphaFoldDB" id="C4KDI7"/>
<dbReference type="InterPro" id="IPR011701">
    <property type="entry name" value="MFS"/>
</dbReference>
<dbReference type="PANTHER" id="PTHR43124:SF3">
    <property type="entry name" value="CHLORAMPHENICOL EFFLUX PUMP RV0191"/>
    <property type="match status" value="1"/>
</dbReference>
<dbReference type="RefSeq" id="WP_012586014.1">
    <property type="nucleotide sequence ID" value="NC_011662.2"/>
</dbReference>
<dbReference type="InterPro" id="IPR020846">
    <property type="entry name" value="MFS_dom"/>
</dbReference>
<organism evidence="8 9">
    <name type="scientific">Thauera aminoaromatica</name>
    <dbReference type="NCBI Taxonomy" id="164330"/>
    <lineage>
        <taxon>Bacteria</taxon>
        <taxon>Pseudomonadati</taxon>
        <taxon>Pseudomonadota</taxon>
        <taxon>Betaproteobacteria</taxon>
        <taxon>Rhodocyclales</taxon>
        <taxon>Zoogloeaceae</taxon>
        <taxon>Thauera</taxon>
    </lineage>
</organism>
<dbReference type="KEGG" id="tmz:Tmz1t_3559"/>
<feature type="transmembrane region" description="Helical" evidence="6">
    <location>
        <begin position="21"/>
        <end position="39"/>
    </location>
</feature>
<keyword evidence="2" id="KW-1003">Cell membrane</keyword>
<feature type="transmembrane region" description="Helical" evidence="6">
    <location>
        <begin position="299"/>
        <end position="321"/>
    </location>
</feature>
<evidence type="ECO:0000256" key="4">
    <source>
        <dbReference type="ARBA" id="ARBA00022989"/>
    </source>
</evidence>
<evidence type="ECO:0000313" key="9">
    <source>
        <dbReference type="Proteomes" id="UP000002186"/>
    </source>
</evidence>